<reference evidence="1 2" key="1">
    <citation type="journal article" date="2021" name="Hortic Res">
        <title>High-quality reference genome and annotation aids understanding of berry development for evergreen blueberry (Vaccinium darrowii).</title>
        <authorList>
            <person name="Yu J."/>
            <person name="Hulse-Kemp A.M."/>
            <person name="Babiker E."/>
            <person name="Staton M."/>
        </authorList>
    </citation>
    <scope>NUCLEOTIDE SEQUENCE [LARGE SCALE GENOMIC DNA]</scope>
    <source>
        <strain evidence="2">cv. NJ 8807/NJ 8810</strain>
        <tissue evidence="1">Young leaf</tissue>
    </source>
</reference>
<dbReference type="EMBL" id="CM037152">
    <property type="protein sequence ID" value="KAH7834719.1"/>
    <property type="molecule type" value="Genomic_DNA"/>
</dbReference>
<accession>A0ACB7X2C0</accession>
<comment type="caution">
    <text evidence="1">The sequence shown here is derived from an EMBL/GenBank/DDBJ whole genome shotgun (WGS) entry which is preliminary data.</text>
</comment>
<gene>
    <name evidence="1" type="ORF">Vadar_018939</name>
</gene>
<sequence>MTRCIATSCKTRSSVAAASHKTVPATVVLGGVSLRRRGRSRVKGWLRWSFRSKRRRSFRSILSRGKLKKLIKDPSLGLLLRMKFPMEGKISDLI</sequence>
<evidence type="ECO:0000313" key="2">
    <source>
        <dbReference type="Proteomes" id="UP000828048"/>
    </source>
</evidence>
<dbReference type="Proteomes" id="UP000828048">
    <property type="component" value="Chromosome 2"/>
</dbReference>
<keyword evidence="2" id="KW-1185">Reference proteome</keyword>
<evidence type="ECO:0000313" key="1">
    <source>
        <dbReference type="EMBL" id="KAH7834719.1"/>
    </source>
</evidence>
<organism evidence="1 2">
    <name type="scientific">Vaccinium darrowii</name>
    <dbReference type="NCBI Taxonomy" id="229202"/>
    <lineage>
        <taxon>Eukaryota</taxon>
        <taxon>Viridiplantae</taxon>
        <taxon>Streptophyta</taxon>
        <taxon>Embryophyta</taxon>
        <taxon>Tracheophyta</taxon>
        <taxon>Spermatophyta</taxon>
        <taxon>Magnoliopsida</taxon>
        <taxon>eudicotyledons</taxon>
        <taxon>Gunneridae</taxon>
        <taxon>Pentapetalae</taxon>
        <taxon>asterids</taxon>
        <taxon>Ericales</taxon>
        <taxon>Ericaceae</taxon>
        <taxon>Vaccinioideae</taxon>
        <taxon>Vaccinieae</taxon>
        <taxon>Vaccinium</taxon>
    </lineage>
</organism>
<proteinExistence type="predicted"/>
<protein>
    <submittedName>
        <fullName evidence="1">Uncharacterized protein</fullName>
    </submittedName>
</protein>
<name>A0ACB7X2C0_9ERIC</name>